<dbReference type="Gene3D" id="3.40.1110.10">
    <property type="entry name" value="Calcium-transporting ATPase, cytoplasmic domain N"/>
    <property type="match status" value="1"/>
</dbReference>
<dbReference type="InterPro" id="IPR023299">
    <property type="entry name" value="ATPase_P-typ_cyto_dom_N"/>
</dbReference>
<dbReference type="InterPro" id="IPR059000">
    <property type="entry name" value="ATPase_P-type_domA"/>
</dbReference>
<feature type="binding site" evidence="15">
    <location>
        <position position="581"/>
    </location>
    <ligand>
        <name>ATP</name>
        <dbReference type="ChEBI" id="CHEBI:30616"/>
    </ligand>
</feature>
<dbReference type="InterPro" id="IPR032631">
    <property type="entry name" value="P-type_ATPase_N"/>
</dbReference>
<feature type="domain" description="P-type ATPase A" evidence="18">
    <location>
        <begin position="111"/>
        <end position="173"/>
    </location>
</feature>
<evidence type="ECO:0000313" key="21">
    <source>
        <dbReference type="EMBL" id="KNC99972.1"/>
    </source>
</evidence>
<dbReference type="InterPro" id="IPR018303">
    <property type="entry name" value="ATPase_P-typ_P_site"/>
</dbReference>
<keyword evidence="10 17" id="KW-1133">Transmembrane helix</keyword>
<dbReference type="GO" id="GO:0006892">
    <property type="term" value="P:post-Golgi vesicle-mediated transport"/>
    <property type="evidence" value="ECO:0007669"/>
    <property type="project" value="TreeGrafter"/>
</dbReference>
<dbReference type="OrthoDB" id="377733at2759"/>
<dbReference type="Gene3D" id="2.70.150.10">
    <property type="entry name" value="Calcium-transporting ATPase, cytoplasmic transduction domain A"/>
    <property type="match status" value="1"/>
</dbReference>
<feature type="binding site" evidence="15">
    <location>
        <position position="820"/>
    </location>
    <ligand>
        <name>ATP</name>
        <dbReference type="ChEBI" id="CHEBI:30616"/>
    </ligand>
</feature>
<dbReference type="OMA" id="KHTYKKT"/>
<feature type="binding site" evidence="15">
    <location>
        <position position="389"/>
    </location>
    <ligand>
        <name>ATP</name>
        <dbReference type="ChEBI" id="CHEBI:30616"/>
    </ligand>
</feature>
<keyword evidence="7 15" id="KW-0067">ATP-binding</keyword>
<feature type="binding site" evidence="15">
    <location>
        <position position="525"/>
    </location>
    <ligand>
        <name>ATP</name>
        <dbReference type="ChEBI" id="CHEBI:30616"/>
    </ligand>
</feature>
<evidence type="ECO:0000256" key="13">
    <source>
        <dbReference type="ARBA" id="ARBA00049128"/>
    </source>
</evidence>
<keyword evidence="22" id="KW-1185">Reference proteome</keyword>
<dbReference type="NCBIfam" id="TIGR01494">
    <property type="entry name" value="ATPase_P-type"/>
    <property type="match status" value="1"/>
</dbReference>
<dbReference type="FunFam" id="3.40.1110.10:FF:000126">
    <property type="entry name" value="Phospholipid-transporting ATPase"/>
    <property type="match status" value="1"/>
</dbReference>
<feature type="transmembrane region" description="Helical" evidence="17">
    <location>
        <begin position="952"/>
        <end position="974"/>
    </location>
</feature>
<evidence type="ECO:0000256" key="8">
    <source>
        <dbReference type="ARBA" id="ARBA00022842"/>
    </source>
</evidence>
<keyword evidence="6 15" id="KW-0547">Nucleotide-binding</keyword>
<dbReference type="SUPFAM" id="SSF56784">
    <property type="entry name" value="HAD-like"/>
    <property type="match status" value="1"/>
</dbReference>
<gene>
    <name evidence="21" type="ORF">SPPG_05347</name>
</gene>
<feature type="binding site" evidence="15">
    <location>
        <position position="663"/>
    </location>
    <ligand>
        <name>ATP</name>
        <dbReference type="ChEBI" id="CHEBI:30616"/>
    </ligand>
</feature>
<dbReference type="SFLD" id="SFLDS00003">
    <property type="entry name" value="Haloacid_Dehalogenase"/>
    <property type="match status" value="1"/>
</dbReference>
<dbReference type="InterPro" id="IPR044492">
    <property type="entry name" value="P_typ_ATPase_HD_dom"/>
</dbReference>
<comment type="cofactor">
    <cofactor evidence="16">
        <name>Mg(2+)</name>
        <dbReference type="ChEBI" id="CHEBI:18420"/>
    </cofactor>
</comment>
<dbReference type="EMBL" id="KQ257457">
    <property type="protein sequence ID" value="KNC99972.1"/>
    <property type="molecule type" value="Genomic_DNA"/>
</dbReference>
<feature type="binding site" evidence="15">
    <location>
        <position position="790"/>
    </location>
    <ligand>
        <name>ATP</name>
        <dbReference type="ChEBI" id="CHEBI:30616"/>
    </ligand>
</feature>
<dbReference type="InterPro" id="IPR023298">
    <property type="entry name" value="ATPase_P-typ_TM_dom_sf"/>
</dbReference>
<dbReference type="Pfam" id="PF16209">
    <property type="entry name" value="PhoLip_ATPase_N"/>
    <property type="match status" value="1"/>
</dbReference>
<dbReference type="PROSITE" id="PS00154">
    <property type="entry name" value="ATPASE_E1_E2"/>
    <property type="match status" value="1"/>
</dbReference>
<comment type="catalytic activity">
    <reaction evidence="13">
        <text>a 1,2-diacyl-sn-glycero-3-phosphoethanolamine(out) + ATP + H2O = a 1,2-diacyl-sn-glycero-3-phosphoethanolamine(in) + ADP + phosphate + H(+)</text>
        <dbReference type="Rhea" id="RHEA:66132"/>
        <dbReference type="ChEBI" id="CHEBI:15377"/>
        <dbReference type="ChEBI" id="CHEBI:15378"/>
        <dbReference type="ChEBI" id="CHEBI:30616"/>
        <dbReference type="ChEBI" id="CHEBI:43474"/>
        <dbReference type="ChEBI" id="CHEBI:64612"/>
        <dbReference type="ChEBI" id="CHEBI:456216"/>
    </reaction>
    <physiologicalReaction direction="left-to-right" evidence="13">
        <dbReference type="Rhea" id="RHEA:66133"/>
    </physiologicalReaction>
</comment>
<comment type="similarity">
    <text evidence="3 17">Belongs to the cation transport ATPase (P-type) (TC 3.A.3) family. Type IV subfamily.</text>
</comment>
<dbReference type="GO" id="GO:0140326">
    <property type="term" value="F:ATPase-coupled intramembrane lipid transporter activity"/>
    <property type="evidence" value="ECO:0007669"/>
    <property type="project" value="UniProtKB-EC"/>
</dbReference>
<protein>
    <recommendedName>
        <fullName evidence="17">Phospholipid-transporting ATPase</fullName>
        <ecNumber evidence="17">7.6.2.1</ecNumber>
    </recommendedName>
</protein>
<dbReference type="PANTHER" id="PTHR24092">
    <property type="entry name" value="PROBABLE PHOSPHOLIPID-TRANSPORTING ATPASE"/>
    <property type="match status" value="1"/>
</dbReference>
<dbReference type="AlphaFoldDB" id="A0A0L0HFX2"/>
<dbReference type="GO" id="GO:0000287">
    <property type="term" value="F:magnesium ion binding"/>
    <property type="evidence" value="ECO:0007669"/>
    <property type="project" value="UniProtKB-UniRule"/>
</dbReference>
<evidence type="ECO:0000256" key="15">
    <source>
        <dbReference type="PIRSR" id="PIRSR606539-2"/>
    </source>
</evidence>
<evidence type="ECO:0000256" key="1">
    <source>
        <dbReference type="ARBA" id="ARBA00004141"/>
    </source>
</evidence>
<evidence type="ECO:0000256" key="11">
    <source>
        <dbReference type="ARBA" id="ARBA00023136"/>
    </source>
</evidence>
<dbReference type="SUPFAM" id="SSF81660">
    <property type="entry name" value="Metal cation-transporting ATPase, ATP-binding domain N"/>
    <property type="match status" value="1"/>
</dbReference>
<dbReference type="NCBIfam" id="TIGR01652">
    <property type="entry name" value="ATPase-Plipid"/>
    <property type="match status" value="1"/>
</dbReference>
<accession>A0A0L0HFX2</accession>
<dbReference type="GO" id="GO:0045332">
    <property type="term" value="P:phospholipid translocation"/>
    <property type="evidence" value="ECO:0007669"/>
    <property type="project" value="TreeGrafter"/>
</dbReference>
<keyword evidence="8 16" id="KW-0460">Magnesium</keyword>
<evidence type="ECO:0000256" key="9">
    <source>
        <dbReference type="ARBA" id="ARBA00022967"/>
    </source>
</evidence>
<dbReference type="InterPro" id="IPR006539">
    <property type="entry name" value="P-type_ATPase_IV"/>
</dbReference>
<dbReference type="CDD" id="cd02073">
    <property type="entry name" value="P-type_ATPase_APLT_Dnf-like"/>
    <property type="match status" value="1"/>
</dbReference>
<reference evidence="21 22" key="1">
    <citation type="submission" date="2009-08" db="EMBL/GenBank/DDBJ databases">
        <title>The Genome Sequence of Spizellomyces punctatus strain DAOM BR117.</title>
        <authorList>
            <consortium name="The Broad Institute Genome Sequencing Platform"/>
            <person name="Russ C."/>
            <person name="Cuomo C."/>
            <person name="Shea T."/>
            <person name="Young S.K."/>
            <person name="Zeng Q."/>
            <person name="Koehrsen M."/>
            <person name="Haas B."/>
            <person name="Borodovsky M."/>
            <person name="Guigo R."/>
            <person name="Alvarado L."/>
            <person name="Berlin A."/>
            <person name="Bochicchio J."/>
            <person name="Borenstein D."/>
            <person name="Chapman S."/>
            <person name="Chen Z."/>
            <person name="Engels R."/>
            <person name="Freedman E."/>
            <person name="Gellesch M."/>
            <person name="Goldberg J."/>
            <person name="Griggs A."/>
            <person name="Gujja S."/>
            <person name="Heiman D."/>
            <person name="Hepburn T."/>
            <person name="Howarth C."/>
            <person name="Jen D."/>
            <person name="Larson L."/>
            <person name="Lewis B."/>
            <person name="Mehta T."/>
            <person name="Park D."/>
            <person name="Pearson M."/>
            <person name="Roberts A."/>
            <person name="Saif S."/>
            <person name="Shenoy N."/>
            <person name="Sisk P."/>
            <person name="Stolte C."/>
            <person name="Sykes S."/>
            <person name="Thomson T."/>
            <person name="Walk T."/>
            <person name="White J."/>
            <person name="Yandava C."/>
            <person name="Burger G."/>
            <person name="Gray M.W."/>
            <person name="Holland P.W.H."/>
            <person name="King N."/>
            <person name="Lang F.B.F."/>
            <person name="Roger A.J."/>
            <person name="Ruiz-Trillo I."/>
            <person name="Lander E."/>
            <person name="Nusbaum C."/>
        </authorList>
    </citation>
    <scope>NUCLEOTIDE SEQUENCE [LARGE SCALE GENOMIC DNA]</scope>
    <source>
        <strain evidence="21 22">DAOM BR117</strain>
    </source>
</reference>
<comment type="subcellular location">
    <subcellularLocation>
        <location evidence="2">Endomembrane system</location>
    </subcellularLocation>
    <subcellularLocation>
        <location evidence="1 17">Membrane</location>
        <topology evidence="1 17">Multi-pass membrane protein</topology>
    </subcellularLocation>
</comment>
<feature type="binding site" evidence="15">
    <location>
        <position position="548"/>
    </location>
    <ligand>
        <name>ATP</name>
        <dbReference type="ChEBI" id="CHEBI:30616"/>
    </ligand>
</feature>
<feature type="transmembrane region" description="Helical" evidence="17">
    <location>
        <begin position="1062"/>
        <end position="1082"/>
    </location>
</feature>
<dbReference type="Gene3D" id="3.40.50.1000">
    <property type="entry name" value="HAD superfamily/HAD-like"/>
    <property type="match status" value="1"/>
</dbReference>
<dbReference type="InterPro" id="IPR036412">
    <property type="entry name" value="HAD-like_sf"/>
</dbReference>
<feature type="binding site" evidence="16">
    <location>
        <position position="821"/>
    </location>
    <ligand>
        <name>Mg(2+)</name>
        <dbReference type="ChEBI" id="CHEBI:18420"/>
    </ligand>
</feature>
<dbReference type="GeneID" id="27688728"/>
<evidence type="ECO:0000256" key="10">
    <source>
        <dbReference type="ARBA" id="ARBA00022989"/>
    </source>
</evidence>
<dbReference type="PRINTS" id="PR00119">
    <property type="entry name" value="CATATPASE"/>
</dbReference>
<dbReference type="eggNOG" id="KOG0206">
    <property type="taxonomic scope" value="Eukaryota"/>
</dbReference>
<dbReference type="FunCoup" id="A0A0L0HFX2">
    <property type="interactions" value="141"/>
</dbReference>
<dbReference type="FunFam" id="2.70.150.10:FF:000026">
    <property type="entry name" value="Phospholipid-transporting ATPase"/>
    <property type="match status" value="1"/>
</dbReference>
<dbReference type="SUPFAM" id="SSF81653">
    <property type="entry name" value="Calcium ATPase, transduction domain A"/>
    <property type="match status" value="1"/>
</dbReference>
<evidence type="ECO:0000256" key="6">
    <source>
        <dbReference type="ARBA" id="ARBA00022741"/>
    </source>
</evidence>
<dbReference type="SFLD" id="SFLDG00002">
    <property type="entry name" value="C1.7:_P-type_atpase_like"/>
    <property type="match status" value="1"/>
</dbReference>
<dbReference type="VEuPathDB" id="FungiDB:SPPG_05347"/>
<evidence type="ECO:0000256" key="5">
    <source>
        <dbReference type="ARBA" id="ARBA00022723"/>
    </source>
</evidence>
<proteinExistence type="inferred from homology"/>
<feature type="domain" description="P-type ATPase N-terminal" evidence="19">
    <location>
        <begin position="16"/>
        <end position="81"/>
    </location>
</feature>
<feature type="transmembrane region" description="Helical" evidence="17">
    <location>
        <begin position="994"/>
        <end position="1014"/>
    </location>
</feature>
<dbReference type="InParanoid" id="A0A0L0HFX2"/>
<feature type="binding site" evidence="15">
    <location>
        <position position="796"/>
    </location>
    <ligand>
        <name>ATP</name>
        <dbReference type="ChEBI" id="CHEBI:30616"/>
    </ligand>
</feature>
<dbReference type="Pfam" id="PF00122">
    <property type="entry name" value="E1-E2_ATPase"/>
    <property type="match status" value="1"/>
</dbReference>
<feature type="transmembrane region" description="Helical" evidence="17">
    <location>
        <begin position="1026"/>
        <end position="1050"/>
    </location>
</feature>
<dbReference type="PANTHER" id="PTHR24092:SF150">
    <property type="entry name" value="PHOSPHOLIPID-TRANSPORTING ATPASE"/>
    <property type="match status" value="1"/>
</dbReference>
<evidence type="ECO:0000256" key="2">
    <source>
        <dbReference type="ARBA" id="ARBA00004308"/>
    </source>
</evidence>
<keyword evidence="11 17" id="KW-0472">Membrane</keyword>
<feature type="active site" description="4-aspartylphosphate intermediate" evidence="14">
    <location>
        <position position="389"/>
    </location>
</feature>
<evidence type="ECO:0000256" key="4">
    <source>
        <dbReference type="ARBA" id="ARBA00022692"/>
    </source>
</evidence>
<evidence type="ECO:0000256" key="7">
    <source>
        <dbReference type="ARBA" id="ARBA00022840"/>
    </source>
</evidence>
<dbReference type="STRING" id="645134.A0A0L0HFX2"/>
<organism evidence="21 22">
    <name type="scientific">Spizellomyces punctatus (strain DAOM BR117)</name>
    <dbReference type="NCBI Taxonomy" id="645134"/>
    <lineage>
        <taxon>Eukaryota</taxon>
        <taxon>Fungi</taxon>
        <taxon>Fungi incertae sedis</taxon>
        <taxon>Chytridiomycota</taxon>
        <taxon>Chytridiomycota incertae sedis</taxon>
        <taxon>Chytridiomycetes</taxon>
        <taxon>Spizellomycetales</taxon>
        <taxon>Spizellomycetaceae</taxon>
        <taxon>Spizellomyces</taxon>
    </lineage>
</organism>
<evidence type="ECO:0000256" key="16">
    <source>
        <dbReference type="PIRSR" id="PIRSR606539-3"/>
    </source>
</evidence>
<evidence type="ECO:0000256" key="3">
    <source>
        <dbReference type="ARBA" id="ARBA00008109"/>
    </source>
</evidence>
<keyword evidence="4 17" id="KW-0812">Transmembrane</keyword>
<dbReference type="GO" id="GO:0032456">
    <property type="term" value="P:endocytic recycling"/>
    <property type="evidence" value="ECO:0007669"/>
    <property type="project" value="TreeGrafter"/>
</dbReference>
<feature type="binding site" evidence="15">
    <location>
        <position position="661"/>
    </location>
    <ligand>
        <name>ATP</name>
        <dbReference type="ChEBI" id="CHEBI:30616"/>
    </ligand>
</feature>
<feature type="binding site" evidence="15">
    <location>
        <position position="821"/>
    </location>
    <ligand>
        <name>ATP</name>
        <dbReference type="ChEBI" id="CHEBI:30616"/>
    </ligand>
</feature>
<feature type="transmembrane region" description="Helical" evidence="17">
    <location>
        <begin position="324"/>
        <end position="346"/>
    </location>
</feature>
<dbReference type="GO" id="GO:0005524">
    <property type="term" value="F:ATP binding"/>
    <property type="evidence" value="ECO:0007669"/>
    <property type="project" value="UniProtKB-UniRule"/>
</dbReference>
<feature type="binding site" evidence="16">
    <location>
        <position position="389"/>
    </location>
    <ligand>
        <name>Mg(2+)</name>
        <dbReference type="ChEBI" id="CHEBI:18420"/>
    </ligand>
</feature>
<feature type="binding site" evidence="15">
    <location>
        <position position="390"/>
    </location>
    <ligand>
        <name>ATP</name>
        <dbReference type="ChEBI" id="CHEBI:30616"/>
    </ligand>
</feature>
<dbReference type="SUPFAM" id="SSF81665">
    <property type="entry name" value="Calcium ATPase, transmembrane domain M"/>
    <property type="match status" value="1"/>
</dbReference>
<evidence type="ECO:0000259" key="18">
    <source>
        <dbReference type="Pfam" id="PF00122"/>
    </source>
</evidence>
<dbReference type="GO" id="GO:0005886">
    <property type="term" value="C:plasma membrane"/>
    <property type="evidence" value="ECO:0007669"/>
    <property type="project" value="TreeGrafter"/>
</dbReference>
<dbReference type="InterPro" id="IPR001757">
    <property type="entry name" value="P_typ_ATPase"/>
</dbReference>
<feature type="binding site" evidence="15">
    <location>
        <position position="484"/>
    </location>
    <ligand>
        <name>ATP</name>
        <dbReference type="ChEBI" id="CHEBI:30616"/>
    </ligand>
</feature>
<feature type="transmembrane region" description="Helical" evidence="17">
    <location>
        <begin position="874"/>
        <end position="892"/>
    </location>
</feature>
<dbReference type="Pfam" id="PF13246">
    <property type="entry name" value="Cation_ATPase"/>
    <property type="match status" value="1"/>
</dbReference>
<evidence type="ECO:0000259" key="19">
    <source>
        <dbReference type="Pfam" id="PF16209"/>
    </source>
</evidence>
<dbReference type="InterPro" id="IPR023214">
    <property type="entry name" value="HAD_sf"/>
</dbReference>
<keyword evidence="9 17" id="KW-1278">Translocase</keyword>
<comment type="catalytic activity">
    <reaction evidence="12 17">
        <text>ATP + H2O + phospholipidSide 1 = ADP + phosphate + phospholipidSide 2.</text>
        <dbReference type="EC" id="7.6.2.1"/>
    </reaction>
</comment>
<evidence type="ECO:0000256" key="14">
    <source>
        <dbReference type="PIRSR" id="PIRSR606539-1"/>
    </source>
</evidence>
<dbReference type="Proteomes" id="UP000053201">
    <property type="component" value="Unassembled WGS sequence"/>
</dbReference>
<evidence type="ECO:0000256" key="12">
    <source>
        <dbReference type="ARBA" id="ARBA00034036"/>
    </source>
</evidence>
<feature type="binding site" evidence="16">
    <location>
        <position position="391"/>
    </location>
    <ligand>
        <name>Mg(2+)</name>
        <dbReference type="ChEBI" id="CHEBI:18420"/>
    </ligand>
</feature>
<dbReference type="InterPro" id="IPR032630">
    <property type="entry name" value="P_typ_ATPase_c"/>
</dbReference>
<feature type="binding site" evidence="16">
    <location>
        <position position="817"/>
    </location>
    <ligand>
        <name>Mg(2+)</name>
        <dbReference type="ChEBI" id="CHEBI:18420"/>
    </ligand>
</feature>
<dbReference type="Pfam" id="PF16212">
    <property type="entry name" value="PhoLip_ATPase_C"/>
    <property type="match status" value="1"/>
</dbReference>
<dbReference type="EC" id="7.6.2.1" evidence="17"/>
<evidence type="ECO:0000256" key="17">
    <source>
        <dbReference type="RuleBase" id="RU362033"/>
    </source>
</evidence>
<dbReference type="RefSeq" id="XP_016608012.1">
    <property type="nucleotide sequence ID" value="XM_016753565.1"/>
</dbReference>
<feature type="binding site" evidence="15">
    <location>
        <position position="391"/>
    </location>
    <ligand>
        <name>ATP</name>
        <dbReference type="ChEBI" id="CHEBI:30616"/>
    </ligand>
</feature>
<dbReference type="InterPro" id="IPR008250">
    <property type="entry name" value="ATPase_P-typ_transduc_dom_A_sf"/>
</dbReference>
<sequence length="1164" mass="131263">MLLGASEDDAVSDRHIYLNDPLKNATQKFLHNSITTGKYNFATFLPKFFYEQFSKYANLFFLFTAIIQQIGDLSPTNKFGTVIPLSIVLVASAVKEIMEDMKRHSQDAETNARSVKVLSGSQFIPKQWRHVVAGDIVRVENGQFFPADLILLSSSEPDALCYIETSNLDGETNLKIRQGLPETANYLTPEDVAKLEGVIKSEQPNNSLYTYEGTLRLGSKEIPLDPAQLLLRGAMLRNTRWIYGVVVFTGHETKLMKNATATPIKRTKVERLVNTEITFLFVLLVALAVTCALGALGRQLGNPFEREVLLLDPGTAWARFPGNILTYIILFNNLIPLSLIVTMELVKYILGAFINQDADMYHEESNSPAMARTSSLVEELGQIDYIFSDKTGTLTCNVMEYRMCTIAGIAYAEVVPEDKRVRVDENGKEVGYWDFQKLKHNEQNHATAPVIQEFMRLLAVCHTVIPEANEETGEINFQASSPDEGALVKGAQKLGWAFTTRRPRSVMYSHNGQSYEYEVLNICEFNSTRKRMSAVVRGPDGKIKLYVKGADTVILERLAQHNPYVETTCANLEDYANEGLRTLCIAYRDVSNEEYAEWSKIYEKAATTINNRGAELDKAAELIEKELFLLGATAIEDRLQDEVPDTIHTLAQAGIKLWVLTGDRQETAINIGYSCKLITEEMSLIVCNQSTHFETKEFLLQKLNAVRASVSGAPIAPVNDDYGFGAYVKKGYAMFGFERKAPKMSKDSIPEAEPLALVIDGRTLEYALEDDIKFTFLALATMCKAVICCRVSPLQKALVVKLVKKNVADCVTLAIGDGANDVSMIQAAHVGIGISGMEGLQAARAADFAIAQFRFLKKLLLVHGGWAYSRMSKLVLYSFYKNITLYLIQLWFTKDNGFSGQTLFETWTQAAYNIIFAVFQPIAIGIFDQYVYSRTLERYPQLYRLGQTGEFYNHNAFWAWIINSFFHSLLMYYLMHAVYGEGVMLGLGGYAANIWIFGEMIYTTDLITITLKAAITCSTWVKFTHIAVWGSIGVWFFLFPIYATVAPMIGVARMELQGMMPFMFGAATFWWAIILVPLVANLRDFTWKFFKRQALPRSYQIVQEIQKYNIQDHRPRAEVFRKAVTKVRQFQRVKRNRGFAFSQNESGQAALIRLYDTTRRKPRG</sequence>
<feature type="transmembrane region" description="Helical" evidence="17">
    <location>
        <begin position="277"/>
        <end position="296"/>
    </location>
</feature>
<dbReference type="SFLD" id="SFLDF00027">
    <property type="entry name" value="p-type_atpase"/>
    <property type="match status" value="1"/>
</dbReference>
<dbReference type="GO" id="GO:0016887">
    <property type="term" value="F:ATP hydrolysis activity"/>
    <property type="evidence" value="ECO:0007669"/>
    <property type="project" value="InterPro"/>
</dbReference>
<name>A0A0L0HFX2_SPIPD</name>
<evidence type="ECO:0000259" key="20">
    <source>
        <dbReference type="Pfam" id="PF16212"/>
    </source>
</evidence>
<keyword evidence="5 16" id="KW-0479">Metal-binding</keyword>
<feature type="transmembrane region" description="Helical" evidence="17">
    <location>
        <begin position="912"/>
        <end position="931"/>
    </location>
</feature>
<dbReference type="GO" id="GO:0005802">
    <property type="term" value="C:trans-Golgi network"/>
    <property type="evidence" value="ECO:0007669"/>
    <property type="project" value="TreeGrafter"/>
</dbReference>
<evidence type="ECO:0000313" key="22">
    <source>
        <dbReference type="Proteomes" id="UP000053201"/>
    </source>
</evidence>
<feature type="domain" description="P-type ATPase C-terminal" evidence="20">
    <location>
        <begin position="843"/>
        <end position="1096"/>
    </location>
</feature>
<feature type="binding site" evidence="15">
    <location>
        <position position="662"/>
    </location>
    <ligand>
        <name>ATP</name>
        <dbReference type="ChEBI" id="CHEBI:30616"/>
    </ligand>
</feature>